<dbReference type="EMBL" id="CAUWAG010000012">
    <property type="protein sequence ID" value="CAJ2509203.1"/>
    <property type="molecule type" value="Genomic_DNA"/>
</dbReference>
<evidence type="ECO:0000256" key="3">
    <source>
        <dbReference type="ARBA" id="ARBA00022989"/>
    </source>
</evidence>
<evidence type="ECO:0000256" key="2">
    <source>
        <dbReference type="ARBA" id="ARBA00022692"/>
    </source>
</evidence>
<comment type="similarity">
    <text evidence="5">Belongs to the SAT4 family.</text>
</comment>
<accession>A0AAI8VQF9</accession>
<keyword evidence="9" id="KW-1185">Reference proteome</keyword>
<sequence length="118" mass="12559">MVACRGTQAIVTLWGIATLFVTFLLCQPLAFNWDRAIPGGYCGDQLASWKSAGVVNILTDAVVLTLPVYDLSKIQMATYKKVVLIAMFALGIFTTAVGIARLVAIVDVDFGDITSGAT</sequence>
<comment type="caution">
    <text evidence="8">The sequence shown here is derived from an EMBL/GenBank/DDBJ whole genome shotgun (WGS) entry which is preliminary data.</text>
</comment>
<reference evidence="8" key="1">
    <citation type="submission" date="2023-10" db="EMBL/GenBank/DDBJ databases">
        <authorList>
            <person name="Hackl T."/>
        </authorList>
    </citation>
    <scope>NUCLEOTIDE SEQUENCE</scope>
</reference>
<evidence type="ECO:0000313" key="9">
    <source>
        <dbReference type="Proteomes" id="UP001295740"/>
    </source>
</evidence>
<dbReference type="Proteomes" id="UP001295740">
    <property type="component" value="Unassembled WGS sequence"/>
</dbReference>
<dbReference type="PANTHER" id="PTHR33048:SF57">
    <property type="entry name" value="INTEGRAL MEMBRANE PROTEIN-RELATED"/>
    <property type="match status" value="1"/>
</dbReference>
<dbReference type="InterPro" id="IPR049326">
    <property type="entry name" value="Rhodopsin_dom_fungi"/>
</dbReference>
<keyword evidence="3 6" id="KW-1133">Transmembrane helix</keyword>
<feature type="transmembrane region" description="Helical" evidence="6">
    <location>
        <begin position="83"/>
        <end position="106"/>
    </location>
</feature>
<keyword evidence="4 6" id="KW-0472">Membrane</keyword>
<comment type="subcellular location">
    <subcellularLocation>
        <location evidence="1">Membrane</location>
        <topology evidence="1">Multi-pass membrane protein</topology>
    </subcellularLocation>
</comment>
<evidence type="ECO:0000256" key="4">
    <source>
        <dbReference type="ARBA" id="ARBA00023136"/>
    </source>
</evidence>
<feature type="transmembrane region" description="Helical" evidence="6">
    <location>
        <begin position="12"/>
        <end position="31"/>
    </location>
</feature>
<evidence type="ECO:0000256" key="1">
    <source>
        <dbReference type="ARBA" id="ARBA00004141"/>
    </source>
</evidence>
<dbReference type="InterPro" id="IPR052337">
    <property type="entry name" value="SAT4-like"/>
</dbReference>
<keyword evidence="2 6" id="KW-0812">Transmembrane</keyword>
<organism evidence="8 9">
    <name type="scientific">Anthostomella pinea</name>
    <dbReference type="NCBI Taxonomy" id="933095"/>
    <lineage>
        <taxon>Eukaryota</taxon>
        <taxon>Fungi</taxon>
        <taxon>Dikarya</taxon>
        <taxon>Ascomycota</taxon>
        <taxon>Pezizomycotina</taxon>
        <taxon>Sordariomycetes</taxon>
        <taxon>Xylariomycetidae</taxon>
        <taxon>Xylariales</taxon>
        <taxon>Xylariaceae</taxon>
        <taxon>Anthostomella</taxon>
    </lineage>
</organism>
<name>A0AAI8VQF9_9PEZI</name>
<dbReference type="PANTHER" id="PTHR33048">
    <property type="entry name" value="PTH11-LIKE INTEGRAL MEMBRANE PROTEIN (AFU_ORTHOLOGUE AFUA_5G11245)"/>
    <property type="match status" value="1"/>
</dbReference>
<protein>
    <submittedName>
        <fullName evidence="8">Uu.00g142290.m01.CDS01</fullName>
    </submittedName>
</protein>
<evidence type="ECO:0000256" key="6">
    <source>
        <dbReference type="SAM" id="Phobius"/>
    </source>
</evidence>
<dbReference type="Pfam" id="PF20684">
    <property type="entry name" value="Fung_rhodopsin"/>
    <property type="match status" value="1"/>
</dbReference>
<dbReference type="AlphaFoldDB" id="A0AAI8VQF9"/>
<proteinExistence type="inferred from homology"/>
<dbReference type="GO" id="GO:0016020">
    <property type="term" value="C:membrane"/>
    <property type="evidence" value="ECO:0007669"/>
    <property type="project" value="UniProtKB-SubCell"/>
</dbReference>
<feature type="transmembrane region" description="Helical" evidence="6">
    <location>
        <begin position="51"/>
        <end position="71"/>
    </location>
</feature>
<evidence type="ECO:0000256" key="5">
    <source>
        <dbReference type="ARBA" id="ARBA00038359"/>
    </source>
</evidence>
<evidence type="ECO:0000313" key="8">
    <source>
        <dbReference type="EMBL" id="CAJ2509203.1"/>
    </source>
</evidence>
<evidence type="ECO:0000259" key="7">
    <source>
        <dbReference type="Pfam" id="PF20684"/>
    </source>
</evidence>
<feature type="domain" description="Rhodopsin" evidence="7">
    <location>
        <begin position="2"/>
        <end position="107"/>
    </location>
</feature>
<gene>
    <name evidence="8" type="ORF">KHLLAP_LOCUS9671</name>
</gene>